<dbReference type="PANTHER" id="PTHR46224:SF64">
    <property type="entry name" value="IQ MOTIF AND ANKYRIN REPEAT DOMAIN-CONTAINING PROTEIN 1"/>
    <property type="match status" value="1"/>
</dbReference>
<keyword evidence="5" id="KW-1185">Reference proteome</keyword>
<keyword evidence="1" id="KW-0040">ANK repeat</keyword>
<evidence type="ECO:0000313" key="4">
    <source>
        <dbReference type="EMBL" id="CAB9510644.1"/>
    </source>
</evidence>
<evidence type="ECO:0000256" key="1">
    <source>
        <dbReference type="PROSITE-ProRule" id="PRU00023"/>
    </source>
</evidence>
<dbReference type="InterPro" id="IPR002110">
    <property type="entry name" value="Ankyrin_rpt"/>
</dbReference>
<gene>
    <name evidence="4" type="ORF">SEMRO_446_G144630.1</name>
</gene>
<feature type="repeat" description="ANK" evidence="1">
    <location>
        <begin position="207"/>
        <end position="239"/>
    </location>
</feature>
<evidence type="ECO:0000256" key="2">
    <source>
        <dbReference type="SAM" id="MobiDB-lite"/>
    </source>
</evidence>
<feature type="repeat" description="ANK" evidence="1">
    <location>
        <begin position="87"/>
        <end position="120"/>
    </location>
</feature>
<dbReference type="Gene3D" id="1.10.287.110">
    <property type="entry name" value="DnaJ domain"/>
    <property type="match status" value="1"/>
</dbReference>
<dbReference type="Gene3D" id="3.30.420.610">
    <property type="entry name" value="LOTUS domain-like"/>
    <property type="match status" value="1"/>
</dbReference>
<proteinExistence type="predicted"/>
<dbReference type="AlphaFoldDB" id="A0A9N8E0R3"/>
<dbReference type="PROSITE" id="PS50297">
    <property type="entry name" value="ANK_REP_REGION"/>
    <property type="match status" value="2"/>
</dbReference>
<dbReference type="EMBL" id="CAICTM010000445">
    <property type="protein sequence ID" value="CAB9510644.1"/>
    <property type="molecule type" value="Genomic_DNA"/>
</dbReference>
<evidence type="ECO:0000313" key="5">
    <source>
        <dbReference type="Proteomes" id="UP001153069"/>
    </source>
</evidence>
<dbReference type="SUPFAM" id="SSF48403">
    <property type="entry name" value="Ankyrin repeat"/>
    <property type="match status" value="1"/>
</dbReference>
<sequence length="487" mass="55666">MVVHVEPDSSASTCNSTGTSSSTILELALKGSLSELQERFSRTELSNANDGHDGTALHYAAGGGHLATVRYLMETVGLDALAVCQRNGRTALHWAARNGHNTVCHYLVVPAGIHVDVLAKGEVTPLQLAIWQCHLETAQLLERLGANVHYVNQWGCGLAHWLAKYPLLRNTQPSQPSQREEEEQRIRETCQWLFETHQVACDGPNNHGQTPLHKAAYAGILPVVQYLVIQKRQMDNQRDHQGNSAADCAERTQSHTTAKWLRRYASPILFQSLETLGLQLQQLQHSPEQPPLPPDTKTIRTTFLRLATQFHPDHHHPPYHSSGEIYHEKWSSIQQAYTLLMCWWDNPESWDVQIQFLSRNQALQEWPRVKWTEEWHQQQRQHAIQQQRQQQTSTIHTHDNDDGGDLLHVLQDFETKLLRLLLHTPQQQVALAQLPHEYAKNWHQPLPKPKHYGCRKLIHLLQRHCPHVQVEFVDHTKHAIVKPATVS</sequence>
<dbReference type="InterPro" id="IPR041966">
    <property type="entry name" value="LOTUS-like"/>
</dbReference>
<feature type="region of interest" description="Disordered" evidence="2">
    <location>
        <begin position="380"/>
        <end position="400"/>
    </location>
</feature>
<feature type="domain" description="HTH OST-type" evidence="3">
    <location>
        <begin position="409"/>
        <end position="485"/>
    </location>
</feature>
<dbReference type="Proteomes" id="UP001153069">
    <property type="component" value="Unassembled WGS sequence"/>
</dbReference>
<dbReference type="InterPro" id="IPR036869">
    <property type="entry name" value="J_dom_sf"/>
</dbReference>
<dbReference type="SUPFAM" id="SSF46565">
    <property type="entry name" value="Chaperone J-domain"/>
    <property type="match status" value="1"/>
</dbReference>
<dbReference type="SMART" id="SM00248">
    <property type="entry name" value="ANK"/>
    <property type="match status" value="4"/>
</dbReference>
<comment type="caution">
    <text evidence="4">The sequence shown here is derived from an EMBL/GenBank/DDBJ whole genome shotgun (WGS) entry which is preliminary data.</text>
</comment>
<dbReference type="Pfam" id="PF12796">
    <property type="entry name" value="Ank_2"/>
    <property type="match status" value="1"/>
</dbReference>
<dbReference type="InterPro" id="IPR051616">
    <property type="entry name" value="Cul2-RING_E3_ligase_SR"/>
</dbReference>
<dbReference type="PROSITE" id="PS50088">
    <property type="entry name" value="ANK_REPEAT"/>
    <property type="match status" value="2"/>
</dbReference>
<name>A0A9N8E0R3_9STRA</name>
<organism evidence="4 5">
    <name type="scientific">Seminavis robusta</name>
    <dbReference type="NCBI Taxonomy" id="568900"/>
    <lineage>
        <taxon>Eukaryota</taxon>
        <taxon>Sar</taxon>
        <taxon>Stramenopiles</taxon>
        <taxon>Ochrophyta</taxon>
        <taxon>Bacillariophyta</taxon>
        <taxon>Bacillariophyceae</taxon>
        <taxon>Bacillariophycidae</taxon>
        <taxon>Naviculales</taxon>
        <taxon>Naviculaceae</taxon>
        <taxon>Seminavis</taxon>
    </lineage>
</organism>
<dbReference type="PROSITE" id="PS51644">
    <property type="entry name" value="HTH_OST"/>
    <property type="match status" value="1"/>
</dbReference>
<evidence type="ECO:0000259" key="3">
    <source>
        <dbReference type="PROSITE" id="PS51644"/>
    </source>
</evidence>
<dbReference type="InterPro" id="IPR025605">
    <property type="entry name" value="OST-HTH/LOTUS_dom"/>
</dbReference>
<accession>A0A9N8E0R3</accession>
<dbReference type="Pfam" id="PF13857">
    <property type="entry name" value="Ank_5"/>
    <property type="match status" value="1"/>
</dbReference>
<dbReference type="OrthoDB" id="60897at2759"/>
<dbReference type="Pfam" id="PF12872">
    <property type="entry name" value="OST-HTH"/>
    <property type="match status" value="1"/>
</dbReference>
<protein>
    <submittedName>
        <fullName evidence="4">Nonribosomal peptide</fullName>
    </submittedName>
</protein>
<dbReference type="InterPro" id="IPR036770">
    <property type="entry name" value="Ankyrin_rpt-contain_sf"/>
</dbReference>
<dbReference type="PANTHER" id="PTHR46224">
    <property type="entry name" value="ANKYRIN REPEAT FAMILY PROTEIN"/>
    <property type="match status" value="1"/>
</dbReference>
<feature type="compositionally biased region" description="Low complexity" evidence="2">
    <location>
        <begin position="380"/>
        <end position="391"/>
    </location>
</feature>
<reference evidence="4" key="1">
    <citation type="submission" date="2020-06" db="EMBL/GenBank/DDBJ databases">
        <authorList>
            <consortium name="Plant Systems Biology data submission"/>
        </authorList>
    </citation>
    <scope>NUCLEOTIDE SEQUENCE</scope>
    <source>
        <strain evidence="4">D6</strain>
    </source>
</reference>
<dbReference type="Gene3D" id="1.25.40.20">
    <property type="entry name" value="Ankyrin repeat-containing domain"/>
    <property type="match status" value="2"/>
</dbReference>